<proteinExistence type="predicted"/>
<dbReference type="Proteomes" id="UP000008022">
    <property type="component" value="Unassembled WGS sequence"/>
</dbReference>
<dbReference type="EnsemblPlants" id="ORUFI08G11260.1">
    <property type="protein sequence ID" value="ORUFI08G11260.1"/>
    <property type="gene ID" value="ORUFI08G11260"/>
</dbReference>
<sequence>MTPPHESRCLLACHDDFCPRIPAASSLLLNPCASSVLLATGQRRRTIGVDVVPICRRRRSIPEVVPFRHRRRFLHPFLAPSRFLRRRDLAPPIAPSSLFRLPSTAPIATSIASPVAASREAKLIRHLLHLLPPPRTLLLFPLNPKFGMWERKRNCNVEVVEQAKGSAVAPEMSTGNMLADLFSINGYHEGLPMVLAHIATYAALALPPTVDARHHSCRGQEDLDHLVIFGAMNPATSANGAAAIIDPPSSTVQWASSHAYASCPSLLAGGEAIHMLNRSQDRSEQQVRHHGPGSIKLNRANGCCGGCDDGSSTMALGVHWEIWKTFIVC</sequence>
<reference evidence="2" key="1">
    <citation type="submission" date="2013-06" db="EMBL/GenBank/DDBJ databases">
        <authorList>
            <person name="Zhao Q."/>
        </authorList>
    </citation>
    <scope>NUCLEOTIDE SEQUENCE</scope>
    <source>
        <strain evidence="2">cv. W1943</strain>
    </source>
</reference>
<name>A0A0E0QH52_ORYRU</name>
<keyword evidence="2" id="KW-1185">Reference proteome</keyword>
<protein>
    <submittedName>
        <fullName evidence="1">Uncharacterized protein</fullName>
    </submittedName>
</protein>
<accession>A0A0E0QH52</accession>
<reference evidence="1" key="2">
    <citation type="submission" date="2015-06" db="UniProtKB">
        <authorList>
            <consortium name="EnsemblPlants"/>
        </authorList>
    </citation>
    <scope>IDENTIFICATION</scope>
</reference>
<evidence type="ECO:0000313" key="1">
    <source>
        <dbReference type="EnsemblPlants" id="ORUFI08G11260.1"/>
    </source>
</evidence>
<evidence type="ECO:0000313" key="2">
    <source>
        <dbReference type="Proteomes" id="UP000008022"/>
    </source>
</evidence>
<organism evidence="1 2">
    <name type="scientific">Oryza rufipogon</name>
    <name type="common">Brownbeard rice</name>
    <name type="synonym">Asian wild rice</name>
    <dbReference type="NCBI Taxonomy" id="4529"/>
    <lineage>
        <taxon>Eukaryota</taxon>
        <taxon>Viridiplantae</taxon>
        <taxon>Streptophyta</taxon>
        <taxon>Embryophyta</taxon>
        <taxon>Tracheophyta</taxon>
        <taxon>Spermatophyta</taxon>
        <taxon>Magnoliopsida</taxon>
        <taxon>Liliopsida</taxon>
        <taxon>Poales</taxon>
        <taxon>Poaceae</taxon>
        <taxon>BOP clade</taxon>
        <taxon>Oryzoideae</taxon>
        <taxon>Oryzeae</taxon>
        <taxon>Oryzinae</taxon>
        <taxon>Oryza</taxon>
    </lineage>
</organism>
<dbReference type="AlphaFoldDB" id="A0A0E0QH52"/>
<dbReference type="HOGENOM" id="CLU_845629_0_0_1"/>
<dbReference type="Gramene" id="ORUFI08G11260.1">
    <property type="protein sequence ID" value="ORUFI08G11260.1"/>
    <property type="gene ID" value="ORUFI08G11260"/>
</dbReference>